<evidence type="ECO:0000313" key="2">
    <source>
        <dbReference type="Proteomes" id="UP000051297"/>
    </source>
</evidence>
<reference evidence="1 2" key="1">
    <citation type="submission" date="2015-05" db="EMBL/GenBank/DDBJ databases">
        <title>Critical biogeochemical functions in the subsurface are associated with bacteria from new phyla and little studied lineages.</title>
        <authorList>
            <person name="Hug L.A."/>
            <person name="Thomas B.C."/>
            <person name="Sharon I."/>
            <person name="Brown C.T."/>
            <person name="Sharma R."/>
            <person name="Hettich R.L."/>
            <person name="Wilkins M.J."/>
            <person name="Williams K.H."/>
            <person name="Singh A."/>
            <person name="Banfield J.F."/>
        </authorList>
    </citation>
    <scope>NUCLEOTIDE SEQUENCE [LARGE SCALE GENOMIC DNA]</scope>
    <source>
        <strain evidence="1">CSP1-7</strain>
    </source>
</reference>
<protein>
    <submittedName>
        <fullName evidence="1">Uncharacterized protein</fullName>
    </submittedName>
</protein>
<organism evidence="1 2">
    <name type="scientific">candidate division WWE3 bacterium CSP1-7</name>
    <dbReference type="NCBI Taxonomy" id="1576480"/>
    <lineage>
        <taxon>Bacteria</taxon>
        <taxon>Katanobacteria</taxon>
    </lineage>
</organism>
<gene>
    <name evidence="1" type="ORF">XU08_C0003G0115</name>
</gene>
<dbReference type="Proteomes" id="UP000051297">
    <property type="component" value="Unassembled WGS sequence"/>
</dbReference>
<evidence type="ECO:0000313" key="1">
    <source>
        <dbReference type="EMBL" id="KRT67439.1"/>
    </source>
</evidence>
<dbReference type="AlphaFoldDB" id="A0A0T5ZXD8"/>
<dbReference type="EMBL" id="LDXK01000003">
    <property type="protein sequence ID" value="KRT67439.1"/>
    <property type="molecule type" value="Genomic_DNA"/>
</dbReference>
<accession>A0A0T5ZXD8</accession>
<dbReference type="STRING" id="1576480.XU08_C0003G0115"/>
<sequence length="194" mass="22359">MILRIDPGTIRFRRQTQELCGNPYPKHPRGCPNIGYFRPLDGIAADLKGRVTRECPPTEILIDEILDFGQGTYLIYTQYPVGKDADERRRTHPNLRFPAEWYNVRYWQNRARARLYAEAQKFLKENPGTIVDLCPEAHGVLLFPLMRDQAGIKLRWGAWPPKHDVSNVVYQACLGGYPVNYSRLVSMGKLGRSR</sequence>
<comment type="caution">
    <text evidence="1">The sequence shown here is derived from an EMBL/GenBank/DDBJ whole genome shotgun (WGS) entry which is preliminary data.</text>
</comment>
<proteinExistence type="predicted"/>
<name>A0A0T5ZXD8_UNCKA</name>